<accession>A0A9W8GP05</accession>
<feature type="compositionally biased region" description="Polar residues" evidence="3">
    <location>
        <begin position="40"/>
        <end position="52"/>
    </location>
</feature>
<dbReference type="GO" id="GO:0004725">
    <property type="term" value="F:protein tyrosine phosphatase activity"/>
    <property type="evidence" value="ECO:0007669"/>
    <property type="project" value="UniProtKB-EC"/>
</dbReference>
<dbReference type="Gene3D" id="3.90.190.10">
    <property type="entry name" value="Protein tyrosine phosphatase superfamily"/>
    <property type="match status" value="2"/>
</dbReference>
<dbReference type="PROSITE" id="PS50056">
    <property type="entry name" value="TYR_PHOSPHATASE_2"/>
    <property type="match status" value="1"/>
</dbReference>
<feature type="compositionally biased region" description="Low complexity" evidence="3">
    <location>
        <begin position="1117"/>
        <end position="1129"/>
    </location>
</feature>
<feature type="compositionally biased region" description="Pro residues" evidence="3">
    <location>
        <begin position="1"/>
        <end position="11"/>
    </location>
</feature>
<dbReference type="InterPro" id="IPR000242">
    <property type="entry name" value="PTP_cat"/>
</dbReference>
<comment type="caution">
    <text evidence="7">The sequence shown here is derived from an EMBL/GenBank/DDBJ whole genome shotgun (WGS) entry which is preliminary data.</text>
</comment>
<dbReference type="InterPro" id="IPR001763">
    <property type="entry name" value="Rhodanese-like_dom"/>
</dbReference>
<dbReference type="PROSITE" id="PS50206">
    <property type="entry name" value="RHODANESE_3"/>
    <property type="match status" value="1"/>
</dbReference>
<feature type="region of interest" description="Disordered" evidence="3">
    <location>
        <begin position="909"/>
        <end position="947"/>
    </location>
</feature>
<proteinExistence type="inferred from homology"/>
<dbReference type="PROSITE" id="PS50055">
    <property type="entry name" value="TYR_PHOSPHATASE_PTP"/>
    <property type="match status" value="1"/>
</dbReference>
<evidence type="ECO:0000313" key="7">
    <source>
        <dbReference type="EMBL" id="KAJ2691161.1"/>
    </source>
</evidence>
<evidence type="ECO:0000259" key="4">
    <source>
        <dbReference type="PROSITE" id="PS50055"/>
    </source>
</evidence>
<organism evidence="7 8">
    <name type="scientific">Coemansia spiralis</name>
    <dbReference type="NCBI Taxonomy" id="417178"/>
    <lineage>
        <taxon>Eukaryota</taxon>
        <taxon>Fungi</taxon>
        <taxon>Fungi incertae sedis</taxon>
        <taxon>Zoopagomycota</taxon>
        <taxon>Kickxellomycotina</taxon>
        <taxon>Kickxellomycetes</taxon>
        <taxon>Kickxellales</taxon>
        <taxon>Kickxellaceae</taxon>
        <taxon>Coemansia</taxon>
    </lineage>
</organism>
<dbReference type="OrthoDB" id="6058203at2759"/>
<sequence>MKELPQLPPLPPKDDASTPLTEKQQLPPPPPPPPPAAFFSRSSPTPLASTIAQRRLQQRKPMGLQLNTTAPSPLAPGPLASAALVPPPPPATAMGTWTQRAPDSQHIGRHHHHESPGRRLPPISSSSSSSSRLARAAATPGLTIGVPAPAGGCDTQESLKSFQEAVNASTLTSSFSLRPSLLGASAASFSPKSEVRKPSSNRGSSSSSRQTQRQQKRVTGLNYLTSAKLASKLADRAAGVANSEGVVIDMRKSADYTSSRIRSAVGITVPTTLVKRPNFTIQRLLAMLHAPEAQKQQMEHWNQAPWVTIYGDGAPEDTASEDALLVLLARKFMSEAPDTCCVYVLEGGYAEFSRLHPALCEFGTGDNPSAEVLPTVRLSLPALASAPQGDKPTMDFDHPMLRKLRQEPSGGPDLCEAISMRMPPEFAALKPVSMDTPPASVNGAFKLVPRADDIAAPLTPKGFASLEEMQLKVLPAYLRLVADPSNGPGVLVKMFNYLDSAENQRLKTMIENSGVVTKDNKFTISAGLELGTKNRYTTILPFDRTRVKLQKRPSRPSAVSRHVDKGKAVAGRGGNVNKPLPPIPPASPLVAVGGITPVGTPVGGISGSAAHLRLRMQGERPVSYDHSVAISGGPTKLESSLFGGEGTPEGEQATMLMAKRSSQQVEISKRGKSSLTSDHDDYSAVGMDENGGVDAAKTAAIWSAMPAGIGGRAEGDYINASYLSYFDGPLYIGTQGPMPETMGDFWHMVWEQKSRVVIMLTKDTEHGRAKCHQYWPSHLGKSLTYGEIEVLFEAEAMHPDDHSVISRRLRLSYAGESVVVAHLQYLGWPDHGVPENPLGVLRLRQLAHSVQAEAEAEVEHGAGQRIPMVVHCSAGCGRTGAFCAIDTLLGLAEAQLLAAPLDADGDVSMRSYDDGSGRQQRGYAGPAPPVARSDSTGSLDSSSGGQSLGGWVDLPPAEYHDNLVFMVVARFREQRMMAVQTGKQFAFCHETLAWALLGVGPRPLERVVDRRLVAEWNRANHPGLSAADCTDITYLMRGRQEMVNAMQQSAASAAAAAAGAGGDEGGGCVAASRASVDVSGSSSVMAPPMIKRSNTVGPARRGLFGSIFRPGSSSEKAASPSPGQPTAAASGGGGGGGSSSSTRQLREMELVSSVIMASNEQLSAVAEEELSASSYTAERPLPPLPTTCGAEALEVANDYFGAVQSDASGNISGSSGSYHLELQPLSAGSSGQAQTPSAAEWRRSVSHHLESDAFVQSPHAHLSHQLHLHHFHSSGAASNGGTTPLASPSALASPRVK</sequence>
<gene>
    <name evidence="7" type="ORF">IWW39_000221</name>
</gene>
<dbReference type="InterPro" id="IPR000387">
    <property type="entry name" value="Tyr_Pase_dom"/>
</dbReference>
<feature type="region of interest" description="Disordered" evidence="3">
    <location>
        <begin position="1272"/>
        <end position="1297"/>
    </location>
</feature>
<feature type="domain" description="Rhodanese" evidence="6">
    <location>
        <begin position="241"/>
        <end position="361"/>
    </location>
</feature>
<dbReference type="PANTHER" id="PTHR19134:SF449">
    <property type="entry name" value="TYROSINE-PROTEIN PHOSPHATASE 1"/>
    <property type="match status" value="1"/>
</dbReference>
<dbReference type="InterPro" id="IPR029021">
    <property type="entry name" value="Prot-tyrosine_phosphatase-like"/>
</dbReference>
<dbReference type="EMBL" id="JANBTX010000003">
    <property type="protein sequence ID" value="KAJ2691161.1"/>
    <property type="molecule type" value="Genomic_DNA"/>
</dbReference>
<dbReference type="InterPro" id="IPR050348">
    <property type="entry name" value="Protein-Tyr_Phosphatase"/>
</dbReference>
<keyword evidence="8" id="KW-1185">Reference proteome</keyword>
<dbReference type="PRINTS" id="PR00700">
    <property type="entry name" value="PRTYPHPHTASE"/>
</dbReference>
<feature type="compositionally biased region" description="Polar residues" evidence="3">
    <location>
        <begin position="1275"/>
        <end position="1286"/>
    </location>
</feature>
<feature type="region of interest" description="Disordered" evidence="3">
    <location>
        <begin position="550"/>
        <end position="582"/>
    </location>
</feature>
<evidence type="ECO:0000259" key="6">
    <source>
        <dbReference type="PROSITE" id="PS50206"/>
    </source>
</evidence>
<dbReference type="PROSITE" id="PS00383">
    <property type="entry name" value="TYR_PHOSPHATASE_1"/>
    <property type="match status" value="1"/>
</dbReference>
<dbReference type="SMART" id="SM00404">
    <property type="entry name" value="PTPc_motif"/>
    <property type="match status" value="1"/>
</dbReference>
<evidence type="ECO:0000256" key="1">
    <source>
        <dbReference type="ARBA" id="ARBA00009649"/>
    </source>
</evidence>
<evidence type="ECO:0000256" key="3">
    <source>
        <dbReference type="SAM" id="MobiDB-lite"/>
    </source>
</evidence>
<dbReference type="EC" id="3.1.3.48" evidence="2"/>
<dbReference type="SUPFAM" id="SSF52799">
    <property type="entry name" value="(Phosphotyrosine protein) phosphatases II"/>
    <property type="match status" value="2"/>
</dbReference>
<dbReference type="SMART" id="SM00194">
    <property type="entry name" value="PTPc"/>
    <property type="match status" value="1"/>
</dbReference>
<comment type="similarity">
    <text evidence="1">Belongs to the protein-tyrosine phosphatase family. Non-receptor class subfamily.</text>
</comment>
<dbReference type="Pfam" id="PF00102">
    <property type="entry name" value="Y_phosphatase"/>
    <property type="match status" value="1"/>
</dbReference>
<feature type="domain" description="Tyrosine-protein phosphatase" evidence="4">
    <location>
        <begin position="670"/>
        <end position="995"/>
    </location>
</feature>
<dbReference type="SUPFAM" id="SSF52821">
    <property type="entry name" value="Rhodanese/Cell cycle control phosphatase"/>
    <property type="match status" value="1"/>
</dbReference>
<dbReference type="InterPro" id="IPR016130">
    <property type="entry name" value="Tyr_Pase_AS"/>
</dbReference>
<dbReference type="PANTHER" id="PTHR19134">
    <property type="entry name" value="RECEPTOR-TYPE TYROSINE-PROTEIN PHOSPHATASE"/>
    <property type="match status" value="1"/>
</dbReference>
<dbReference type="InterPro" id="IPR036873">
    <property type="entry name" value="Rhodanese-like_dom_sf"/>
</dbReference>
<dbReference type="Gene3D" id="3.40.250.10">
    <property type="entry name" value="Rhodanese-like domain"/>
    <property type="match status" value="1"/>
</dbReference>
<feature type="compositionally biased region" description="Low complexity" evidence="3">
    <location>
        <begin position="200"/>
        <end position="213"/>
    </location>
</feature>
<feature type="region of interest" description="Disordered" evidence="3">
    <location>
        <begin position="187"/>
        <end position="218"/>
    </location>
</feature>
<reference evidence="7" key="1">
    <citation type="submission" date="2022-07" db="EMBL/GenBank/DDBJ databases">
        <title>Phylogenomic reconstructions and comparative analyses of Kickxellomycotina fungi.</title>
        <authorList>
            <person name="Reynolds N.K."/>
            <person name="Stajich J.E."/>
            <person name="Barry K."/>
            <person name="Grigoriev I.V."/>
            <person name="Crous P."/>
            <person name="Smith M.E."/>
        </authorList>
    </citation>
    <scope>NUCLEOTIDE SEQUENCE</scope>
    <source>
        <strain evidence="7">CBS 109367</strain>
    </source>
</reference>
<feature type="region of interest" description="Disordered" evidence="3">
    <location>
        <begin position="1"/>
        <end position="137"/>
    </location>
</feature>
<feature type="compositionally biased region" description="Low complexity" evidence="3">
    <location>
        <begin position="933"/>
        <end position="945"/>
    </location>
</feature>
<evidence type="ECO:0000259" key="5">
    <source>
        <dbReference type="PROSITE" id="PS50056"/>
    </source>
</evidence>
<protein>
    <recommendedName>
        <fullName evidence="2">protein-tyrosine-phosphatase</fullName>
        <ecNumber evidence="2">3.1.3.48</ecNumber>
    </recommendedName>
</protein>
<name>A0A9W8GP05_9FUNG</name>
<feature type="domain" description="Tyrosine specific protein phosphatases" evidence="5">
    <location>
        <begin position="844"/>
        <end position="888"/>
    </location>
</feature>
<feature type="compositionally biased region" description="Pro residues" evidence="3">
    <location>
        <begin position="26"/>
        <end position="36"/>
    </location>
</feature>
<evidence type="ECO:0000313" key="8">
    <source>
        <dbReference type="Proteomes" id="UP001151516"/>
    </source>
</evidence>
<feature type="region of interest" description="Disordered" evidence="3">
    <location>
        <begin position="1080"/>
        <end position="1143"/>
    </location>
</feature>
<feature type="compositionally biased region" description="Low complexity" evidence="3">
    <location>
        <begin position="68"/>
        <end position="84"/>
    </location>
</feature>
<dbReference type="InterPro" id="IPR003595">
    <property type="entry name" value="Tyr_Pase_cat"/>
</dbReference>
<dbReference type="Proteomes" id="UP001151516">
    <property type="component" value="Unassembled WGS sequence"/>
</dbReference>
<dbReference type="CDD" id="cd18533">
    <property type="entry name" value="PTP_fungal"/>
    <property type="match status" value="1"/>
</dbReference>
<evidence type="ECO:0000256" key="2">
    <source>
        <dbReference type="ARBA" id="ARBA00013064"/>
    </source>
</evidence>